<evidence type="ECO:0000256" key="1">
    <source>
        <dbReference type="SAM" id="MobiDB-lite"/>
    </source>
</evidence>
<organism evidence="2">
    <name type="scientific">Physcomitrium patens</name>
    <name type="common">Spreading-leaved earth moss</name>
    <name type="synonym">Physcomitrella patens</name>
    <dbReference type="NCBI Taxonomy" id="3218"/>
    <lineage>
        <taxon>Eukaryota</taxon>
        <taxon>Viridiplantae</taxon>
        <taxon>Streptophyta</taxon>
        <taxon>Embryophyta</taxon>
        <taxon>Bryophyta</taxon>
        <taxon>Bryophytina</taxon>
        <taxon>Bryopsida</taxon>
        <taxon>Funariidae</taxon>
        <taxon>Funariales</taxon>
        <taxon>Funariaceae</taxon>
        <taxon>Physcomitrium</taxon>
    </lineage>
</organism>
<feature type="compositionally biased region" description="Basic residues" evidence="1">
    <location>
        <begin position="1"/>
        <end position="11"/>
    </location>
</feature>
<name>A0A2K1IWD0_PHYPA</name>
<reference evidence="2 4" key="2">
    <citation type="journal article" date="2018" name="Plant J.">
        <title>The Physcomitrella patens chromosome-scale assembly reveals moss genome structure and evolution.</title>
        <authorList>
            <person name="Lang D."/>
            <person name="Ullrich K.K."/>
            <person name="Murat F."/>
            <person name="Fuchs J."/>
            <person name="Jenkins J."/>
            <person name="Haas F.B."/>
            <person name="Piednoel M."/>
            <person name="Gundlach H."/>
            <person name="Van Bel M."/>
            <person name="Meyberg R."/>
            <person name="Vives C."/>
            <person name="Morata J."/>
            <person name="Symeonidi A."/>
            <person name="Hiss M."/>
            <person name="Muchero W."/>
            <person name="Kamisugi Y."/>
            <person name="Saleh O."/>
            <person name="Blanc G."/>
            <person name="Decker E.L."/>
            <person name="van Gessel N."/>
            <person name="Grimwood J."/>
            <person name="Hayes R.D."/>
            <person name="Graham S.W."/>
            <person name="Gunter L.E."/>
            <person name="McDaniel S.F."/>
            <person name="Hoernstein S.N.W."/>
            <person name="Larsson A."/>
            <person name="Li F.W."/>
            <person name="Perroud P.F."/>
            <person name="Phillips J."/>
            <person name="Ranjan P."/>
            <person name="Rokshar D.S."/>
            <person name="Rothfels C.J."/>
            <person name="Schneider L."/>
            <person name="Shu S."/>
            <person name="Stevenson D.W."/>
            <person name="Thummler F."/>
            <person name="Tillich M."/>
            <person name="Villarreal Aguilar J.C."/>
            <person name="Widiez T."/>
            <person name="Wong G.K."/>
            <person name="Wymore A."/>
            <person name="Zhang Y."/>
            <person name="Zimmer A.D."/>
            <person name="Quatrano R.S."/>
            <person name="Mayer K.F.X."/>
            <person name="Goodstein D."/>
            <person name="Casacuberta J.M."/>
            <person name="Vandepoele K."/>
            <person name="Reski R."/>
            <person name="Cuming A.C."/>
            <person name="Tuskan G.A."/>
            <person name="Maumus F."/>
            <person name="Salse J."/>
            <person name="Schmutz J."/>
            <person name="Rensing S.A."/>
        </authorList>
    </citation>
    <scope>NUCLEOTIDE SEQUENCE [LARGE SCALE GENOMIC DNA]</scope>
    <source>
        <strain evidence="3 4">cv. Gransden 2004</strain>
    </source>
</reference>
<dbReference type="InParanoid" id="A0A2K1IWD0"/>
<accession>A0A2K1IWD0</accession>
<protein>
    <submittedName>
        <fullName evidence="2 3">Uncharacterized protein</fullName>
    </submittedName>
</protein>
<dbReference type="Gramene" id="Pp3c20_23830V3.1">
    <property type="protein sequence ID" value="PAC:32947981.CDS.1"/>
    <property type="gene ID" value="Pp3c20_23830"/>
</dbReference>
<proteinExistence type="predicted"/>
<evidence type="ECO:0000313" key="4">
    <source>
        <dbReference type="Proteomes" id="UP000006727"/>
    </source>
</evidence>
<dbReference type="AlphaFoldDB" id="A0A2K1IWD0"/>
<dbReference type="Proteomes" id="UP000006727">
    <property type="component" value="Chromosome 20"/>
</dbReference>
<dbReference type="Gramene" id="Pp3c20_23830V3.2">
    <property type="protein sequence ID" value="PAC:32947982.CDS.1"/>
    <property type="gene ID" value="Pp3c20_23830"/>
</dbReference>
<feature type="region of interest" description="Disordered" evidence="1">
    <location>
        <begin position="1"/>
        <end position="21"/>
    </location>
</feature>
<dbReference type="EnsemblPlants" id="Pp3c20_23830V3.1">
    <property type="protein sequence ID" value="PAC:32947981.CDS.1"/>
    <property type="gene ID" value="Pp3c20_23830"/>
</dbReference>
<dbReference type="PaxDb" id="3218-PP1S241_129V6.1"/>
<sequence>MTRNQKSKRRRDSSSDSEYDISSFGNSASCFAQYEENALNIKIIETDTIKDVFPTYLGSSVGTDLEHLRLEEFDYDRIVTFVPTQHRDLGEHQRRFLLKLKHVLQNDAADTSESGAESYVRVMVDVFLDECKLDDALELEIVPSRLKMKICDEHFFAHTDREGRKNETLVWVLQVTKHKNDIRYNNGDIQLVAGLIAACQHNYNIGNGKINPRVLYGINIKSDRISIMRTTFSEEYISSLFRGLPQQQLEVLKYPKDRGLKLSDPIERSQVLYLVTELRRHALSIDTSL</sequence>
<reference evidence="2 4" key="1">
    <citation type="journal article" date="2008" name="Science">
        <title>The Physcomitrella genome reveals evolutionary insights into the conquest of land by plants.</title>
        <authorList>
            <person name="Rensing S."/>
            <person name="Lang D."/>
            <person name="Zimmer A."/>
            <person name="Terry A."/>
            <person name="Salamov A."/>
            <person name="Shapiro H."/>
            <person name="Nishiyama T."/>
            <person name="Perroud P.-F."/>
            <person name="Lindquist E."/>
            <person name="Kamisugi Y."/>
            <person name="Tanahashi T."/>
            <person name="Sakakibara K."/>
            <person name="Fujita T."/>
            <person name="Oishi K."/>
            <person name="Shin-I T."/>
            <person name="Kuroki Y."/>
            <person name="Toyoda A."/>
            <person name="Suzuki Y."/>
            <person name="Hashimoto A."/>
            <person name="Yamaguchi K."/>
            <person name="Sugano A."/>
            <person name="Kohara Y."/>
            <person name="Fujiyama A."/>
            <person name="Anterola A."/>
            <person name="Aoki S."/>
            <person name="Ashton N."/>
            <person name="Barbazuk W.B."/>
            <person name="Barker E."/>
            <person name="Bennetzen J."/>
            <person name="Bezanilla M."/>
            <person name="Blankenship R."/>
            <person name="Cho S.H."/>
            <person name="Dutcher S."/>
            <person name="Estelle M."/>
            <person name="Fawcett J.A."/>
            <person name="Gundlach H."/>
            <person name="Hanada K."/>
            <person name="Heyl A."/>
            <person name="Hicks K.A."/>
            <person name="Hugh J."/>
            <person name="Lohr M."/>
            <person name="Mayer K."/>
            <person name="Melkozernov A."/>
            <person name="Murata T."/>
            <person name="Nelson D."/>
            <person name="Pils B."/>
            <person name="Prigge M."/>
            <person name="Reiss B."/>
            <person name="Renner T."/>
            <person name="Rombauts S."/>
            <person name="Rushton P."/>
            <person name="Sanderfoot A."/>
            <person name="Schween G."/>
            <person name="Shiu S.-H."/>
            <person name="Stueber K."/>
            <person name="Theodoulou F.L."/>
            <person name="Tu H."/>
            <person name="Van de Peer Y."/>
            <person name="Verrier P.J."/>
            <person name="Waters E."/>
            <person name="Wood A."/>
            <person name="Yang L."/>
            <person name="Cove D."/>
            <person name="Cuming A."/>
            <person name="Hasebe M."/>
            <person name="Lucas S."/>
            <person name="Mishler D.B."/>
            <person name="Reski R."/>
            <person name="Grigoriev I."/>
            <person name="Quatrano R.S."/>
            <person name="Boore J.L."/>
        </authorList>
    </citation>
    <scope>NUCLEOTIDE SEQUENCE [LARGE SCALE GENOMIC DNA]</scope>
    <source>
        <strain evidence="3 4">cv. Gransden 2004</strain>
    </source>
</reference>
<dbReference type="EMBL" id="ABEU02000020">
    <property type="protein sequence ID" value="PNR33580.1"/>
    <property type="molecule type" value="Genomic_DNA"/>
</dbReference>
<dbReference type="OMA" id="EYDICCH"/>
<dbReference type="EnsemblPlants" id="Pp3c20_23830V3.2">
    <property type="protein sequence ID" value="PAC:32947982.CDS.1"/>
    <property type="gene ID" value="Pp3c20_23830"/>
</dbReference>
<keyword evidence="4" id="KW-1185">Reference proteome</keyword>
<reference evidence="3" key="3">
    <citation type="submission" date="2020-12" db="UniProtKB">
        <authorList>
            <consortium name="EnsemblPlants"/>
        </authorList>
    </citation>
    <scope>IDENTIFICATION</scope>
</reference>
<evidence type="ECO:0000313" key="3">
    <source>
        <dbReference type="EnsemblPlants" id="PAC:32947981.CDS.1"/>
    </source>
</evidence>
<gene>
    <name evidence="2" type="ORF">PHYPA_025524</name>
</gene>
<evidence type="ECO:0000313" key="2">
    <source>
        <dbReference type="EMBL" id="PNR33580.1"/>
    </source>
</evidence>